<feature type="signal peptide" evidence="1">
    <location>
        <begin position="1"/>
        <end position="21"/>
    </location>
</feature>
<dbReference type="Gene3D" id="3.20.20.150">
    <property type="entry name" value="Divalent-metal-dependent TIM barrel enzymes"/>
    <property type="match status" value="1"/>
</dbReference>
<keyword evidence="3" id="KW-0413">Isomerase</keyword>
<dbReference type="Pfam" id="PF01261">
    <property type="entry name" value="AP_endonuc_2"/>
    <property type="match status" value="1"/>
</dbReference>
<reference evidence="3" key="2">
    <citation type="journal article" date="2021" name="PeerJ">
        <title>Extensive microbial diversity within the chicken gut microbiome revealed by metagenomics and culture.</title>
        <authorList>
            <person name="Gilroy R."/>
            <person name="Ravi A."/>
            <person name="Getino M."/>
            <person name="Pursley I."/>
            <person name="Horton D.L."/>
            <person name="Alikhan N.F."/>
            <person name="Baker D."/>
            <person name="Gharbi K."/>
            <person name="Hall N."/>
            <person name="Watson M."/>
            <person name="Adriaenssens E.M."/>
            <person name="Foster-Nyarko E."/>
            <person name="Jarju S."/>
            <person name="Secka A."/>
            <person name="Antonio M."/>
            <person name="Oren A."/>
            <person name="Chaudhuri R.R."/>
            <person name="La Ragione R."/>
            <person name="Hildebrand F."/>
            <person name="Pallen M.J."/>
        </authorList>
    </citation>
    <scope>NUCLEOTIDE SEQUENCE</scope>
    <source>
        <strain evidence="3">20514</strain>
    </source>
</reference>
<proteinExistence type="predicted"/>
<sequence>MMRILFAALAILLYSVSPASAQRLEAGTSTALWGKAYTVNDLKEASAADVDYIEVAINQSYRGVPAEKVMANMKKNAGIIDSTDVSVWSVHLPFSRTLDISVLNDSLRQKNVSFIADIMRSSAILYKPERFVLHPSSEPIESDERESRIQCAISSIRELKKVSDETGIMLCIENLPRTCLGNTPEELVRITDSVPGVYICFDTNHYVKGETDDFIRIAGQKIKTVHISDYDMVNECHWLPYDGKINWPEFLYNLINTAKYDGVLMYEVKKRSDGSKVPVTDIGESLERIYNEYENLK</sequence>
<reference evidence="3" key="1">
    <citation type="submission" date="2020-10" db="EMBL/GenBank/DDBJ databases">
        <authorList>
            <person name="Gilroy R."/>
        </authorList>
    </citation>
    <scope>NUCLEOTIDE SEQUENCE</scope>
    <source>
        <strain evidence="3">20514</strain>
    </source>
</reference>
<name>A0A9D9EGI3_9BACT</name>
<dbReference type="EMBL" id="JADIMQ010000003">
    <property type="protein sequence ID" value="MBO8447666.1"/>
    <property type="molecule type" value="Genomic_DNA"/>
</dbReference>
<evidence type="ECO:0000256" key="1">
    <source>
        <dbReference type="SAM" id="SignalP"/>
    </source>
</evidence>
<dbReference type="InterPro" id="IPR013022">
    <property type="entry name" value="Xyl_isomerase-like_TIM-brl"/>
</dbReference>
<dbReference type="GO" id="GO:0016853">
    <property type="term" value="F:isomerase activity"/>
    <property type="evidence" value="ECO:0007669"/>
    <property type="project" value="UniProtKB-KW"/>
</dbReference>
<protein>
    <submittedName>
        <fullName evidence="3">Sugar phosphate isomerase/epimerase</fullName>
    </submittedName>
</protein>
<dbReference type="PANTHER" id="PTHR12110">
    <property type="entry name" value="HYDROXYPYRUVATE ISOMERASE"/>
    <property type="match status" value="1"/>
</dbReference>
<dbReference type="Proteomes" id="UP000810252">
    <property type="component" value="Unassembled WGS sequence"/>
</dbReference>
<keyword evidence="1" id="KW-0732">Signal</keyword>
<evidence type="ECO:0000313" key="3">
    <source>
        <dbReference type="EMBL" id="MBO8447666.1"/>
    </source>
</evidence>
<gene>
    <name evidence="3" type="ORF">IAC29_00150</name>
</gene>
<dbReference type="SUPFAM" id="SSF51658">
    <property type="entry name" value="Xylose isomerase-like"/>
    <property type="match status" value="1"/>
</dbReference>
<dbReference type="PANTHER" id="PTHR12110:SF53">
    <property type="entry name" value="BLR5974 PROTEIN"/>
    <property type="match status" value="1"/>
</dbReference>
<feature type="chain" id="PRO_5039248402" evidence="1">
    <location>
        <begin position="22"/>
        <end position="297"/>
    </location>
</feature>
<dbReference type="InterPro" id="IPR036237">
    <property type="entry name" value="Xyl_isomerase-like_sf"/>
</dbReference>
<feature type="domain" description="Xylose isomerase-like TIM barrel" evidence="2">
    <location>
        <begin position="43"/>
        <end position="288"/>
    </location>
</feature>
<evidence type="ECO:0000259" key="2">
    <source>
        <dbReference type="Pfam" id="PF01261"/>
    </source>
</evidence>
<evidence type="ECO:0000313" key="4">
    <source>
        <dbReference type="Proteomes" id="UP000810252"/>
    </source>
</evidence>
<dbReference type="InterPro" id="IPR050312">
    <property type="entry name" value="IolE/XylAMocC-like"/>
</dbReference>
<comment type="caution">
    <text evidence="3">The sequence shown here is derived from an EMBL/GenBank/DDBJ whole genome shotgun (WGS) entry which is preliminary data.</text>
</comment>
<organism evidence="3 4">
    <name type="scientific">Candidatus Cryptobacteroides merdigallinarum</name>
    <dbReference type="NCBI Taxonomy" id="2840770"/>
    <lineage>
        <taxon>Bacteria</taxon>
        <taxon>Pseudomonadati</taxon>
        <taxon>Bacteroidota</taxon>
        <taxon>Bacteroidia</taxon>
        <taxon>Bacteroidales</taxon>
        <taxon>Candidatus Cryptobacteroides</taxon>
    </lineage>
</organism>
<dbReference type="AlphaFoldDB" id="A0A9D9EGI3"/>
<accession>A0A9D9EGI3</accession>